<dbReference type="InterPro" id="IPR049315">
    <property type="entry name" value="GDC-P_N"/>
</dbReference>
<dbReference type="Pfam" id="PF02347">
    <property type="entry name" value="GDC-P"/>
    <property type="match status" value="1"/>
</dbReference>
<dbReference type="PANTHER" id="PTHR42806">
    <property type="entry name" value="GLYCINE CLEAVAGE SYSTEM P-PROTEIN"/>
    <property type="match status" value="1"/>
</dbReference>
<dbReference type="EC" id="1.4.4.2" evidence="3"/>
<evidence type="ECO:0000313" key="3">
    <source>
        <dbReference type="EMBL" id="CBL27923.1"/>
    </source>
</evidence>
<dbReference type="Gene3D" id="3.90.1150.10">
    <property type="entry name" value="Aspartate Aminotransferase, domain 1"/>
    <property type="match status" value="1"/>
</dbReference>
<dbReference type="GO" id="GO:0009116">
    <property type="term" value="P:nucleoside metabolic process"/>
    <property type="evidence" value="ECO:0007669"/>
    <property type="project" value="InterPro"/>
</dbReference>
<dbReference type="InterPro" id="IPR015421">
    <property type="entry name" value="PyrdxlP-dep_Trfase_major"/>
</dbReference>
<dbReference type="PANTHER" id="PTHR42806:SF1">
    <property type="entry name" value="GLYCINE DEHYDROGENASE (DECARBOXYLATING)"/>
    <property type="match status" value="1"/>
</dbReference>
<dbReference type="Gene3D" id="3.40.640.10">
    <property type="entry name" value="Type I PLP-dependent aspartate aminotransferase-like (Major domain)"/>
    <property type="match status" value="1"/>
</dbReference>
<organism evidence="3 4">
    <name type="scientific">Fretibacterium fastidiosum</name>
    <dbReference type="NCBI Taxonomy" id="651822"/>
    <lineage>
        <taxon>Bacteria</taxon>
        <taxon>Thermotogati</taxon>
        <taxon>Synergistota</taxon>
        <taxon>Synergistia</taxon>
        <taxon>Synergistales</taxon>
        <taxon>Aminobacteriaceae</taxon>
        <taxon>Fretibacterium</taxon>
    </lineage>
</organism>
<accession>A0AB94IW09</accession>
<evidence type="ECO:0000313" key="4">
    <source>
        <dbReference type="Proteomes" id="UP000008957"/>
    </source>
</evidence>
<proteinExistence type="predicted"/>
<evidence type="ECO:0000259" key="2">
    <source>
        <dbReference type="Pfam" id="PF02347"/>
    </source>
</evidence>
<dbReference type="PIRSF" id="PIRSF006815">
    <property type="entry name" value="GcvPA"/>
    <property type="match status" value="1"/>
</dbReference>
<dbReference type="NCBIfam" id="NF001696">
    <property type="entry name" value="PRK00451.1"/>
    <property type="match status" value="1"/>
</dbReference>
<dbReference type="SUPFAM" id="SSF53383">
    <property type="entry name" value="PLP-dependent transferases"/>
    <property type="match status" value="1"/>
</dbReference>
<sequence length="436" mass="47077">MRYLSQTPEDTKEMLDAIGVKSVEDLFDSIPANVRRDAPIDIEPKSEWALSKEIRALAAQNFSGTAFLGAGCYPHDIPAHIPYLAMRSEFLTSYTPYQPEVSQGTLQAIFEFQTMTANLLGTEVANASMYDGANSVAEGALMAIRVKKKHKVAYSRLLHPHYVEEMKTYFRPAGFEAVELPVLPDGRTDLSKVPDDVSAVVVQSPNFAGVVEDLEAAAKAAHDKGALLMAAFTEAMAWGLLKNPGSCGADIVAGEGSSFGLALNAGGPALGLLACSMKNVRTMPGRLVGQTVDRNGNRCFVLTLSAREQHIRREKATSNICTNSGHCALTAAMYMASAGRGGLHAIAKLNHDKAAYLKGGLEKAGFKPLFNAPFFNEFAMKAPAGFEKKYGELLKKGFAAGLDMGRFFPEYKGVYLFCATEVHTREAIDAFLKEVA</sequence>
<dbReference type="AlphaFoldDB" id="A0AB94IW09"/>
<dbReference type="Proteomes" id="UP000008957">
    <property type="component" value="Chromosome"/>
</dbReference>
<dbReference type="EMBL" id="FP929056">
    <property type="protein sequence ID" value="CBL27923.1"/>
    <property type="molecule type" value="Genomic_DNA"/>
</dbReference>
<gene>
    <name evidence="3" type="ORF">SY1_05090</name>
</gene>
<dbReference type="InterPro" id="IPR015422">
    <property type="entry name" value="PyrdxlP-dep_Trfase_small"/>
</dbReference>
<keyword evidence="1 3" id="KW-0560">Oxidoreductase</keyword>
<dbReference type="GO" id="GO:0004375">
    <property type="term" value="F:glycine dehydrogenase (decarboxylating) activity"/>
    <property type="evidence" value="ECO:0007669"/>
    <property type="project" value="UniProtKB-EC"/>
</dbReference>
<dbReference type="KEGG" id="sbr:SY1_05090"/>
<dbReference type="InterPro" id="IPR015424">
    <property type="entry name" value="PyrdxlP-dep_Trfase"/>
</dbReference>
<feature type="domain" description="Glycine cleavage system P-protein N-terminal" evidence="2">
    <location>
        <begin position="1"/>
        <end position="433"/>
    </location>
</feature>
<dbReference type="InterPro" id="IPR023010">
    <property type="entry name" value="GcvPA"/>
</dbReference>
<protein>
    <submittedName>
        <fullName evidence="3">Glycine dehydrogenase (Decarboxylating) alpha subunit</fullName>
        <ecNumber evidence="3">1.4.4.2</ecNumber>
    </submittedName>
</protein>
<reference evidence="3 4" key="2">
    <citation type="submission" date="2010-03" db="EMBL/GenBank/DDBJ databases">
        <authorList>
            <person name="Pajon A."/>
        </authorList>
    </citation>
    <scope>NUCLEOTIDE SEQUENCE [LARGE SCALE GENOMIC DNA]</scope>
    <source>
        <strain evidence="3 4">SGP1</strain>
    </source>
</reference>
<keyword evidence="4" id="KW-1185">Reference proteome</keyword>
<evidence type="ECO:0000256" key="1">
    <source>
        <dbReference type="ARBA" id="ARBA00023002"/>
    </source>
</evidence>
<dbReference type="RefSeq" id="WP_015556070.1">
    <property type="nucleotide sequence ID" value="NC_021038.1"/>
</dbReference>
<name>A0AB94IW09_9BACT</name>
<reference evidence="4" key="1">
    <citation type="submission" date="2010-03" db="EMBL/GenBank/DDBJ databases">
        <title>The genome sequence of Synergistetes sp. SGP1.</title>
        <authorList>
            <consortium name="metaHIT consortium -- http://www.metahit.eu/"/>
            <person name="Pajon A."/>
            <person name="Turner K."/>
            <person name="Parkhill J."/>
            <person name="Wade W."/>
            <person name="Vartoukian S."/>
        </authorList>
    </citation>
    <scope>NUCLEOTIDE SEQUENCE [LARGE SCALE GENOMIC DNA]</scope>
    <source>
        <strain evidence="4">SGP1</strain>
    </source>
</reference>